<name>A0A9N7URN3_PLEPL</name>
<keyword evidence="3" id="KW-1185">Reference proteome</keyword>
<protein>
    <submittedName>
        <fullName evidence="2">Uncharacterized protein</fullName>
    </submittedName>
</protein>
<evidence type="ECO:0000256" key="1">
    <source>
        <dbReference type="SAM" id="MobiDB-lite"/>
    </source>
</evidence>
<accession>A0A9N7URN3</accession>
<organism evidence="2 3">
    <name type="scientific">Pleuronectes platessa</name>
    <name type="common">European plaice</name>
    <dbReference type="NCBI Taxonomy" id="8262"/>
    <lineage>
        <taxon>Eukaryota</taxon>
        <taxon>Metazoa</taxon>
        <taxon>Chordata</taxon>
        <taxon>Craniata</taxon>
        <taxon>Vertebrata</taxon>
        <taxon>Euteleostomi</taxon>
        <taxon>Actinopterygii</taxon>
        <taxon>Neopterygii</taxon>
        <taxon>Teleostei</taxon>
        <taxon>Neoteleostei</taxon>
        <taxon>Acanthomorphata</taxon>
        <taxon>Carangaria</taxon>
        <taxon>Pleuronectiformes</taxon>
        <taxon>Pleuronectoidei</taxon>
        <taxon>Pleuronectidae</taxon>
        <taxon>Pleuronectes</taxon>
    </lineage>
</organism>
<sequence length="126" mass="13807">MSLLRPALGSPRLFTPPLTQLEQHLIEATTRQLTEHICLRSSSVSLSAPGLSDPAPLPACELSSSLSAFSIQQSADRAAGSRVEAVCKEVQHQAFCQTLPGPRVRATQREAHHKQKGKRCLQERDR</sequence>
<dbReference type="Proteomes" id="UP001153269">
    <property type="component" value="Unassembled WGS sequence"/>
</dbReference>
<evidence type="ECO:0000313" key="3">
    <source>
        <dbReference type="Proteomes" id="UP001153269"/>
    </source>
</evidence>
<reference evidence="2" key="1">
    <citation type="submission" date="2020-03" db="EMBL/GenBank/DDBJ databases">
        <authorList>
            <person name="Weist P."/>
        </authorList>
    </citation>
    <scope>NUCLEOTIDE SEQUENCE</scope>
</reference>
<gene>
    <name evidence="2" type="ORF">PLEPLA_LOCUS23853</name>
</gene>
<evidence type="ECO:0000313" key="2">
    <source>
        <dbReference type="EMBL" id="CAB1435808.1"/>
    </source>
</evidence>
<dbReference type="AlphaFoldDB" id="A0A9N7URN3"/>
<proteinExistence type="predicted"/>
<feature type="region of interest" description="Disordered" evidence="1">
    <location>
        <begin position="105"/>
        <end position="126"/>
    </location>
</feature>
<dbReference type="EMBL" id="CADEAL010001813">
    <property type="protein sequence ID" value="CAB1435808.1"/>
    <property type="molecule type" value="Genomic_DNA"/>
</dbReference>
<comment type="caution">
    <text evidence="2">The sequence shown here is derived from an EMBL/GenBank/DDBJ whole genome shotgun (WGS) entry which is preliminary data.</text>
</comment>